<dbReference type="Proteomes" id="UP000268059">
    <property type="component" value="Chromosome"/>
</dbReference>
<dbReference type="PANTHER" id="PTHR43649:SF33">
    <property type="entry name" value="POLYGALACTURONAN_RHAMNOGALACTURONAN-BINDING PROTEIN YTCQ"/>
    <property type="match status" value="1"/>
</dbReference>
<reference evidence="2 3" key="1">
    <citation type="submission" date="2018-11" db="EMBL/GenBank/DDBJ databases">
        <title>Novel Erysipelotrichaceae bacterium isolated from small intestine of a swine.</title>
        <authorList>
            <person name="Kim J.S."/>
            <person name="Choe H."/>
            <person name="Lee Y.R."/>
            <person name="Kim K.M."/>
            <person name="Park D.S."/>
        </authorList>
    </citation>
    <scope>NUCLEOTIDE SEQUENCE [LARGE SCALE GENOMIC DNA]</scope>
    <source>
        <strain evidence="2 3">SG0102</strain>
    </source>
</reference>
<evidence type="ECO:0000313" key="3">
    <source>
        <dbReference type="Proteomes" id="UP000268059"/>
    </source>
</evidence>
<dbReference type="OrthoDB" id="2644263at2"/>
<dbReference type="SUPFAM" id="SSF53850">
    <property type="entry name" value="Periplasmic binding protein-like II"/>
    <property type="match status" value="1"/>
</dbReference>
<dbReference type="InterPro" id="IPR050490">
    <property type="entry name" value="Bact_solute-bd_prot1"/>
</dbReference>
<dbReference type="InParanoid" id="A0A3G9JK12"/>
<dbReference type="RefSeq" id="WP_125118287.1">
    <property type="nucleotide sequence ID" value="NZ_AP019309.1"/>
</dbReference>
<dbReference type="FunCoup" id="A0A3G9JK12">
    <property type="interactions" value="80"/>
</dbReference>
<accession>A0A3G9JK12</accession>
<dbReference type="AlphaFoldDB" id="A0A3G9JK12"/>
<protein>
    <submittedName>
        <fullName evidence="2">Uncharacterized protein</fullName>
    </submittedName>
</protein>
<dbReference type="KEGG" id="ebm:SG0102_02670"/>
<sequence length="543" mass="61798">MLRKVFFIILSLMTITSCTTGSPRDSFVASKDASATPYGKYEKTITYTLGNLTGDKNSNMPSGDSYENNAYTRYLKKMLNVQNKDVFEAYDKDYTSSVEHAILSKKIPDVMIVENTDDLDYLIEHDMIQDLTAAYRNCTTDRIKAMYNSYGSSIMDMVTYHGKLYAMPETNIDDGPNLFWCRSDWLQELHLKAPKTLSDVEHIVKVFQKKKHTDGLLADTSLTAGTGYSSEYLLNLYFARANVYPKQWLKSNGKITYGSINPNAKKVLAHLHKLYKEGILDRNFLLRTSANITQEIIDEKCGAFFGPWWVPNNPLVDAVKKNPQAKWAPYRIATSKDGTTSYHSINPSTKYVVVRKGFKHPEVIFKIISVIFDYLRYENKDVSSINRYYALNVDPTARPIAINVDYANALSRSYQSITHILEGGKITDDISSSDVSYAGACQDYLANKRENRAENWAAYTTRIEALKLLDTKKIQRVQCVFFGSTPTSEKKGYYLSQLEQDTYLKIISGKLPVNSFDDFVLQWKMHGGDQITKEVTKYNQSKS</sequence>
<keyword evidence="1" id="KW-0732">Signal</keyword>
<dbReference type="EMBL" id="AP019309">
    <property type="protein sequence ID" value="BBH25333.1"/>
    <property type="molecule type" value="Genomic_DNA"/>
</dbReference>
<organism evidence="2 3">
    <name type="scientific">Intestinibaculum porci</name>
    <dbReference type="NCBI Taxonomy" id="2487118"/>
    <lineage>
        <taxon>Bacteria</taxon>
        <taxon>Bacillati</taxon>
        <taxon>Bacillota</taxon>
        <taxon>Erysipelotrichia</taxon>
        <taxon>Erysipelotrichales</taxon>
        <taxon>Erysipelotrichaceae</taxon>
        <taxon>Intestinibaculum</taxon>
    </lineage>
</organism>
<dbReference type="Gene3D" id="3.40.190.10">
    <property type="entry name" value="Periplasmic binding protein-like II"/>
    <property type="match status" value="2"/>
</dbReference>
<evidence type="ECO:0000256" key="1">
    <source>
        <dbReference type="ARBA" id="ARBA00022729"/>
    </source>
</evidence>
<keyword evidence="3" id="KW-1185">Reference proteome</keyword>
<dbReference type="PROSITE" id="PS51257">
    <property type="entry name" value="PROKAR_LIPOPROTEIN"/>
    <property type="match status" value="1"/>
</dbReference>
<dbReference type="PANTHER" id="PTHR43649">
    <property type="entry name" value="ARABINOSE-BINDING PROTEIN-RELATED"/>
    <property type="match status" value="1"/>
</dbReference>
<evidence type="ECO:0000313" key="2">
    <source>
        <dbReference type="EMBL" id="BBH25333.1"/>
    </source>
</evidence>
<proteinExistence type="predicted"/>
<gene>
    <name evidence="2" type="ORF">SG0102_02670</name>
</gene>
<name>A0A3G9JK12_9FIRM</name>